<keyword evidence="12" id="KW-0133">Cell shape</keyword>
<dbReference type="InterPro" id="IPR018044">
    <property type="entry name" value="Peptidase_S11"/>
</dbReference>
<keyword evidence="10 21" id="KW-0732">Signal</keyword>
<feature type="signal peptide" evidence="21">
    <location>
        <begin position="1"/>
        <end position="29"/>
    </location>
</feature>
<evidence type="ECO:0000256" key="5">
    <source>
        <dbReference type="ARBA" id="ARBA00012448"/>
    </source>
</evidence>
<keyword evidence="9" id="KW-0645">Protease</keyword>
<evidence type="ECO:0000256" key="8">
    <source>
        <dbReference type="ARBA" id="ARBA00022645"/>
    </source>
</evidence>
<dbReference type="GO" id="GO:0009002">
    <property type="term" value="F:serine-type D-Ala-D-Ala carboxypeptidase activity"/>
    <property type="evidence" value="ECO:0007669"/>
    <property type="project" value="UniProtKB-EC"/>
</dbReference>
<comment type="pathway">
    <text evidence="17">Glycan biosynthesis.</text>
</comment>
<evidence type="ECO:0000256" key="4">
    <source>
        <dbReference type="ARBA" id="ARBA00007164"/>
    </source>
</evidence>
<sequence length="401" mass="43945">MMKYTISSKLKNVTFSAGLLLLTMPAVRAADEQPAPPIDAKAYVLMDFNSGKILTQGNADQRLDPASLTKIMSSYVIGQAIKAGKVHPDDMVTVGKDAWATGNPVLRGSSLMFLKPGDQVKLLDLNKGIVIQSGNDASIALADYIAGSQDSFVGLMNNYAKALGLDNTHFLTVHGLDAEGQYSTARDMAVLAQALIRDVPEEYALHKEKEFTFNNIRQINRNRLLWNTNLNVDGVKTGHTAGAGHNLVASATDGPMRLISVVLGAPSDRVRFSESEKLLSWGFRFYETVVPIKTDKAFVTQKVWFGDIGQVDLGVAQNAAITIPKGQMKNLKASYKLDSTELRAPLAKHQKVGVIDFQLNGKSIEQRPLVVMNEVKEGGFFSRMWDFVMIKFSQWFGGIFA</sequence>
<dbReference type="FunFam" id="2.60.410.10:FF:000001">
    <property type="entry name" value="D-alanyl-D-alanine carboxypeptidase dacA"/>
    <property type="match status" value="1"/>
</dbReference>
<evidence type="ECO:0000256" key="13">
    <source>
        <dbReference type="ARBA" id="ARBA00022984"/>
    </source>
</evidence>
<dbReference type="UniPathway" id="UPA00219"/>
<reference evidence="24 25" key="2">
    <citation type="submission" date="2018-06" db="EMBL/GenBank/DDBJ databases">
        <authorList>
            <consortium name="Pathogen Informatics"/>
            <person name="Doyle S."/>
        </authorList>
    </citation>
    <scope>NUCLEOTIDE SEQUENCE [LARGE SCALE GENOMIC DNA]</scope>
    <source>
        <strain evidence="24 25">NCTC10476</strain>
    </source>
</reference>
<dbReference type="Gene3D" id="2.60.410.10">
    <property type="entry name" value="D-Ala-D-Ala carboxypeptidase, C-terminal domain"/>
    <property type="match status" value="1"/>
</dbReference>
<evidence type="ECO:0000256" key="12">
    <source>
        <dbReference type="ARBA" id="ARBA00022960"/>
    </source>
</evidence>
<dbReference type="PATRIC" id="fig|29486.44.peg.620"/>
<name>A0A085U9Q1_YERRU</name>
<comment type="function">
    <text evidence="1">Removes C-terminal D-alanyl residues from sugar-peptide cell wall precursors.</text>
</comment>
<dbReference type="GO" id="GO:0042803">
    <property type="term" value="F:protein homodimerization activity"/>
    <property type="evidence" value="ECO:0007669"/>
    <property type="project" value="UniProtKB-ARBA"/>
</dbReference>
<evidence type="ECO:0000256" key="21">
    <source>
        <dbReference type="SAM" id="SignalP"/>
    </source>
</evidence>
<evidence type="ECO:0000313" key="23">
    <source>
        <dbReference type="EMBL" id="CEK27075.1"/>
    </source>
</evidence>
<dbReference type="EMBL" id="UHJG01000001">
    <property type="protein sequence ID" value="SUP99573.1"/>
    <property type="molecule type" value="Genomic_DNA"/>
</dbReference>
<dbReference type="GO" id="GO:0030288">
    <property type="term" value="C:outer membrane-bounded periplasmic space"/>
    <property type="evidence" value="ECO:0007669"/>
    <property type="project" value="UniProtKB-ARBA"/>
</dbReference>
<dbReference type="EC" id="3.4.16.4" evidence="5"/>
<evidence type="ECO:0000256" key="19">
    <source>
        <dbReference type="PIRSR" id="PIRSR618044-2"/>
    </source>
</evidence>
<feature type="chain" id="PRO_5014503339" description="serine-type D-Ala-D-Ala carboxypeptidase" evidence="21">
    <location>
        <begin position="30"/>
        <end position="401"/>
    </location>
</feature>
<keyword evidence="7" id="KW-0997">Cell inner membrane</keyword>
<evidence type="ECO:0000256" key="3">
    <source>
        <dbReference type="ARBA" id="ARBA00004752"/>
    </source>
</evidence>
<keyword evidence="8 23" id="KW-0121">Carboxypeptidase</keyword>
<dbReference type="STRING" id="29486.UGYR_16215"/>
<feature type="binding site" evidence="19">
    <location>
        <position position="236"/>
    </location>
    <ligand>
        <name>substrate</name>
    </ligand>
</feature>
<dbReference type="RefSeq" id="WP_004717230.1">
    <property type="nucleotide sequence ID" value="NZ_CCYO01000002.1"/>
</dbReference>
<dbReference type="eggNOG" id="COG1686">
    <property type="taxonomic scope" value="Bacteria"/>
</dbReference>
<dbReference type="GO" id="GO:0008658">
    <property type="term" value="F:penicillin binding"/>
    <property type="evidence" value="ECO:0007669"/>
    <property type="project" value="UniProtKB-ARBA"/>
</dbReference>
<dbReference type="Proteomes" id="UP000255169">
    <property type="component" value="Unassembled WGS sequence"/>
</dbReference>
<feature type="domain" description="Peptidase S11 D-Ala-D-Ala carboxypeptidase A C-terminal" evidence="22">
    <location>
        <begin position="286"/>
        <end position="377"/>
    </location>
</feature>
<evidence type="ECO:0000256" key="6">
    <source>
        <dbReference type="ARBA" id="ARBA00022475"/>
    </source>
</evidence>
<dbReference type="Pfam" id="PF07943">
    <property type="entry name" value="PBP5_C"/>
    <property type="match status" value="1"/>
</dbReference>
<dbReference type="PANTHER" id="PTHR21581">
    <property type="entry name" value="D-ALANYL-D-ALANINE CARBOXYPEPTIDASE"/>
    <property type="match status" value="1"/>
</dbReference>
<comment type="catalytic activity">
    <reaction evidence="16">
        <text>Preferential cleavage: (Ac)2-L-Lys-D-Ala-|-D-Ala. Also transpeptidation of peptidyl-alanyl moieties that are N-acyl substituents of D-alanine.</text>
        <dbReference type="EC" id="3.4.16.4"/>
    </reaction>
</comment>
<organism evidence="23">
    <name type="scientific">Yersinia ruckeri</name>
    <dbReference type="NCBI Taxonomy" id="29486"/>
    <lineage>
        <taxon>Bacteria</taxon>
        <taxon>Pseudomonadati</taxon>
        <taxon>Pseudomonadota</taxon>
        <taxon>Gammaproteobacteria</taxon>
        <taxon>Enterobacterales</taxon>
        <taxon>Yersiniaceae</taxon>
        <taxon>Yersinia</taxon>
    </lineage>
</organism>
<keyword evidence="13" id="KW-0573">Peptidoglycan synthesis</keyword>
<dbReference type="GeneID" id="66879042"/>
<dbReference type="EMBL" id="LN681231">
    <property type="protein sequence ID" value="CEK27075.1"/>
    <property type="molecule type" value="Genomic_DNA"/>
</dbReference>
<reference evidence="23" key="1">
    <citation type="journal article" date="2015" name="Genome Announc.">
        <title>Complete Genome Sequence of Yersinia ruckeri Strain CSF007-82, Etiologic Agent of Red Mouth Disease in Salmonid Fish.</title>
        <authorList>
            <person name="Nelson M.C."/>
            <person name="LaPatra S.E."/>
            <person name="Welch T.J."/>
            <person name="Graf J."/>
        </authorList>
    </citation>
    <scope>NUCLEOTIDE SEQUENCE</scope>
    <source>
        <strain evidence="23">CSF007-82</strain>
    </source>
</reference>
<dbReference type="PANTHER" id="PTHR21581:SF6">
    <property type="entry name" value="TRAFFICKING PROTEIN PARTICLE COMPLEX SUBUNIT 12"/>
    <property type="match status" value="1"/>
</dbReference>
<evidence type="ECO:0000313" key="25">
    <source>
        <dbReference type="Proteomes" id="UP000255169"/>
    </source>
</evidence>
<keyword evidence="15" id="KW-0961">Cell wall biogenesis/degradation</keyword>
<accession>A0A085U9Q1</accession>
<dbReference type="SUPFAM" id="SSF69189">
    <property type="entry name" value="Penicillin-binding protein associated domain"/>
    <property type="match status" value="1"/>
</dbReference>
<dbReference type="InterPro" id="IPR015956">
    <property type="entry name" value="Peniciliin-bd_prot_C_sf"/>
</dbReference>
<evidence type="ECO:0000256" key="11">
    <source>
        <dbReference type="ARBA" id="ARBA00022801"/>
    </source>
</evidence>
<dbReference type="PRINTS" id="PR00725">
    <property type="entry name" value="DADACBPTASE1"/>
</dbReference>
<evidence type="ECO:0000313" key="24">
    <source>
        <dbReference type="EMBL" id="SUP99573.1"/>
    </source>
</evidence>
<proteinExistence type="inferred from homology"/>
<feature type="active site" description="Proton acceptor" evidence="18">
    <location>
        <position position="67"/>
    </location>
</feature>
<evidence type="ECO:0000256" key="18">
    <source>
        <dbReference type="PIRSR" id="PIRSR618044-1"/>
    </source>
</evidence>
<keyword evidence="11 23" id="KW-0378">Hydrolase</keyword>
<dbReference type="GO" id="GO:0071555">
    <property type="term" value="P:cell wall organization"/>
    <property type="evidence" value="ECO:0007669"/>
    <property type="project" value="UniProtKB-KW"/>
</dbReference>
<evidence type="ECO:0000256" key="15">
    <source>
        <dbReference type="ARBA" id="ARBA00023316"/>
    </source>
</evidence>
<evidence type="ECO:0000256" key="7">
    <source>
        <dbReference type="ARBA" id="ARBA00022519"/>
    </source>
</evidence>
<dbReference type="Gene3D" id="3.40.710.10">
    <property type="entry name" value="DD-peptidase/beta-lactamase superfamily"/>
    <property type="match status" value="1"/>
</dbReference>
<comment type="subcellular location">
    <subcellularLocation>
        <location evidence="2">Cell inner membrane</location>
        <topology evidence="2">Peripheral membrane protein</topology>
    </subcellularLocation>
</comment>
<evidence type="ECO:0000256" key="20">
    <source>
        <dbReference type="RuleBase" id="RU004016"/>
    </source>
</evidence>
<dbReference type="Pfam" id="PF00768">
    <property type="entry name" value="Peptidase_S11"/>
    <property type="match status" value="1"/>
</dbReference>
<dbReference type="GO" id="GO:0006508">
    <property type="term" value="P:proteolysis"/>
    <property type="evidence" value="ECO:0007669"/>
    <property type="project" value="UniProtKB-KW"/>
</dbReference>
<dbReference type="InterPro" id="IPR037167">
    <property type="entry name" value="Peptidase_S11_C_sf"/>
</dbReference>
<dbReference type="GO" id="GO:0009252">
    <property type="term" value="P:peptidoglycan biosynthetic process"/>
    <property type="evidence" value="ECO:0007669"/>
    <property type="project" value="UniProtKB-UniPathway"/>
</dbReference>
<dbReference type="MEROPS" id="S11.003"/>
<evidence type="ECO:0000259" key="22">
    <source>
        <dbReference type="SMART" id="SM00936"/>
    </source>
</evidence>
<evidence type="ECO:0000256" key="2">
    <source>
        <dbReference type="ARBA" id="ARBA00004417"/>
    </source>
</evidence>
<dbReference type="SUPFAM" id="SSF56601">
    <property type="entry name" value="beta-lactamase/transpeptidase-like"/>
    <property type="match status" value="1"/>
</dbReference>
<evidence type="ECO:0000256" key="16">
    <source>
        <dbReference type="ARBA" id="ARBA00034000"/>
    </source>
</evidence>
<gene>
    <name evidence="24" type="primary">dacC</name>
    <name evidence="23" type="ORF">CSF007_6590</name>
    <name evidence="24" type="ORF">NCTC10476_00807</name>
</gene>
<evidence type="ECO:0000256" key="1">
    <source>
        <dbReference type="ARBA" id="ARBA00003217"/>
    </source>
</evidence>
<dbReference type="InterPro" id="IPR012907">
    <property type="entry name" value="Peptidase_S11_C"/>
</dbReference>
<comment type="similarity">
    <text evidence="4 20">Belongs to the peptidase S11 family.</text>
</comment>
<keyword evidence="6" id="KW-1003">Cell membrane</keyword>
<dbReference type="KEGG" id="yrb:UGYR_16215"/>
<dbReference type="GO" id="GO:0005886">
    <property type="term" value="C:plasma membrane"/>
    <property type="evidence" value="ECO:0007669"/>
    <property type="project" value="UniProtKB-SubCell"/>
</dbReference>
<evidence type="ECO:0000256" key="14">
    <source>
        <dbReference type="ARBA" id="ARBA00023136"/>
    </source>
</evidence>
<dbReference type="InterPro" id="IPR012338">
    <property type="entry name" value="Beta-lactam/transpept-like"/>
</dbReference>
<protein>
    <recommendedName>
        <fullName evidence="5">serine-type D-Ala-D-Ala carboxypeptidase</fullName>
        <ecNumber evidence="5">3.4.16.4</ecNumber>
    </recommendedName>
</protein>
<dbReference type="FunFam" id="3.40.710.10:FF:000001">
    <property type="entry name" value="D-alanyl-D-alanine serine-type carboxypeptidase"/>
    <property type="match status" value="1"/>
</dbReference>
<evidence type="ECO:0000256" key="17">
    <source>
        <dbReference type="ARBA" id="ARBA00060592"/>
    </source>
</evidence>
<comment type="pathway">
    <text evidence="3">Cell wall biogenesis; peptidoglycan biosynthesis.</text>
</comment>
<dbReference type="SMART" id="SM00936">
    <property type="entry name" value="PBP5_C"/>
    <property type="match status" value="1"/>
</dbReference>
<feature type="active site" evidence="18">
    <location>
        <position position="133"/>
    </location>
</feature>
<feature type="active site" description="Proton acceptor" evidence="18">
    <location>
        <position position="70"/>
    </location>
</feature>
<evidence type="ECO:0000256" key="10">
    <source>
        <dbReference type="ARBA" id="ARBA00022729"/>
    </source>
</evidence>
<keyword evidence="14" id="KW-0472">Membrane</keyword>
<dbReference type="GO" id="GO:0008360">
    <property type="term" value="P:regulation of cell shape"/>
    <property type="evidence" value="ECO:0007669"/>
    <property type="project" value="UniProtKB-KW"/>
</dbReference>
<dbReference type="AlphaFoldDB" id="A0A085U9Q1"/>
<keyword evidence="25" id="KW-1185">Reference proteome</keyword>
<dbReference type="InterPro" id="IPR001967">
    <property type="entry name" value="Peptidase_S11_N"/>
</dbReference>
<evidence type="ECO:0000256" key="9">
    <source>
        <dbReference type="ARBA" id="ARBA00022670"/>
    </source>
</evidence>